<organism evidence="1 2">
    <name type="scientific">Cetraspora pellucida</name>
    <dbReference type="NCBI Taxonomy" id="1433469"/>
    <lineage>
        <taxon>Eukaryota</taxon>
        <taxon>Fungi</taxon>
        <taxon>Fungi incertae sedis</taxon>
        <taxon>Mucoromycota</taxon>
        <taxon>Glomeromycotina</taxon>
        <taxon>Glomeromycetes</taxon>
        <taxon>Diversisporales</taxon>
        <taxon>Gigasporaceae</taxon>
        <taxon>Cetraspora</taxon>
    </lineage>
</organism>
<dbReference type="EMBL" id="CAJVQA010003995">
    <property type="protein sequence ID" value="CAG8588801.1"/>
    <property type="molecule type" value="Genomic_DNA"/>
</dbReference>
<accession>A0A9N9GAI0</accession>
<gene>
    <name evidence="1" type="ORF">CPELLU_LOCUS6434</name>
</gene>
<dbReference type="OrthoDB" id="2363033at2759"/>
<dbReference type="AlphaFoldDB" id="A0A9N9GAI0"/>
<sequence length="236" mass="27567">MATALTETHIKTTFPTFKQEQSLLIKLINYEIISYKTNKQNILDKIYNDLIQQTRELLDENFYKYLKEDSDKTITDSIVPEWIGLLACIEFIRARIFLKLISDPSVTFEKLFTLTYSDNNEKSFIISIPGDESLPSENQIERKINHNNVETYIKYVIIAMNYLTKLREGKDFSKEKATYYSFGDVLDDMYEPTSLSVREICLKSIINLIKTEITDVEYNAIFNILKVIDDISNINF</sequence>
<evidence type="ECO:0000313" key="1">
    <source>
        <dbReference type="EMBL" id="CAG8588801.1"/>
    </source>
</evidence>
<evidence type="ECO:0000313" key="2">
    <source>
        <dbReference type="Proteomes" id="UP000789759"/>
    </source>
</evidence>
<proteinExistence type="predicted"/>
<protein>
    <submittedName>
        <fullName evidence="1">7909_t:CDS:1</fullName>
    </submittedName>
</protein>
<comment type="caution">
    <text evidence="1">The sequence shown here is derived from an EMBL/GenBank/DDBJ whole genome shotgun (WGS) entry which is preliminary data.</text>
</comment>
<reference evidence="1" key="1">
    <citation type="submission" date="2021-06" db="EMBL/GenBank/DDBJ databases">
        <authorList>
            <person name="Kallberg Y."/>
            <person name="Tangrot J."/>
            <person name="Rosling A."/>
        </authorList>
    </citation>
    <scope>NUCLEOTIDE SEQUENCE</scope>
    <source>
        <strain evidence="1">FL966</strain>
    </source>
</reference>
<keyword evidence="2" id="KW-1185">Reference proteome</keyword>
<dbReference type="Proteomes" id="UP000789759">
    <property type="component" value="Unassembled WGS sequence"/>
</dbReference>
<name>A0A9N9GAI0_9GLOM</name>